<gene>
    <name evidence="1" type="ORF">L6164_033179</name>
</gene>
<reference evidence="1 2" key="1">
    <citation type="journal article" date="2022" name="DNA Res.">
        <title>Chromosomal-level genome assembly of the orchid tree Bauhinia variegata (Leguminosae; Cercidoideae) supports the allotetraploid origin hypothesis of Bauhinia.</title>
        <authorList>
            <person name="Zhong Y."/>
            <person name="Chen Y."/>
            <person name="Zheng D."/>
            <person name="Pang J."/>
            <person name="Liu Y."/>
            <person name="Luo S."/>
            <person name="Meng S."/>
            <person name="Qian L."/>
            <person name="Wei D."/>
            <person name="Dai S."/>
            <person name="Zhou R."/>
        </authorList>
    </citation>
    <scope>NUCLEOTIDE SEQUENCE [LARGE SCALE GENOMIC DNA]</scope>
    <source>
        <strain evidence="1">BV-YZ2020</strain>
    </source>
</reference>
<comment type="caution">
    <text evidence="1">The sequence shown here is derived from an EMBL/GenBank/DDBJ whole genome shotgun (WGS) entry which is preliminary data.</text>
</comment>
<protein>
    <submittedName>
        <fullName evidence="1">Uncharacterized protein</fullName>
    </submittedName>
</protein>
<accession>A0ACB9KRN1</accession>
<sequence>MSTSIGREMELSREGHMLIKIIDSAILKQVLASHTDHLREFDVGPVINLTEQILIQAIVCSTGGVLEKEERPQTTKKLSGLAELDTYNTAMIQRISREAKAMELLNILSSYSWHAKVVLVLAGFAVNFRKFCLSVQPCPADALSKSLARLRKLPNLGDIVSPLKCHYDKLRKLVRASLDVTKCIAEVWNLSFHYISEDQSVISDVNAPITDAVYWTIKSIVTCSSQIDSIMRLRNEYIPSSTEASELSTLAFKVNSIHEQLMNKLDVCYKYIEQKIILHLTFPNEDNLRIHVDMGKQRRKHMLLLVSDLDMLEDEIQLLDRLYRDQAMRSERLYEMVWVPVVSESSWNRSNQRKFKKLKSTTPWYSFQQPLSNQKLIELMRKNWHFEDRPVVVVQDPQGKLSSTDVIRKLWFGEIWRSHSLLRERQTCGTPTFGILRQLLVTLILTV</sequence>
<evidence type="ECO:0000313" key="2">
    <source>
        <dbReference type="Proteomes" id="UP000828941"/>
    </source>
</evidence>
<name>A0ACB9KRN1_BAUVA</name>
<dbReference type="EMBL" id="CM039438">
    <property type="protein sequence ID" value="KAI4299750.1"/>
    <property type="molecule type" value="Genomic_DNA"/>
</dbReference>
<dbReference type="Proteomes" id="UP000828941">
    <property type="component" value="Chromosome 13"/>
</dbReference>
<organism evidence="1 2">
    <name type="scientific">Bauhinia variegata</name>
    <name type="common">Purple orchid tree</name>
    <name type="synonym">Phanera variegata</name>
    <dbReference type="NCBI Taxonomy" id="167791"/>
    <lineage>
        <taxon>Eukaryota</taxon>
        <taxon>Viridiplantae</taxon>
        <taxon>Streptophyta</taxon>
        <taxon>Embryophyta</taxon>
        <taxon>Tracheophyta</taxon>
        <taxon>Spermatophyta</taxon>
        <taxon>Magnoliopsida</taxon>
        <taxon>eudicotyledons</taxon>
        <taxon>Gunneridae</taxon>
        <taxon>Pentapetalae</taxon>
        <taxon>rosids</taxon>
        <taxon>fabids</taxon>
        <taxon>Fabales</taxon>
        <taxon>Fabaceae</taxon>
        <taxon>Cercidoideae</taxon>
        <taxon>Cercideae</taxon>
        <taxon>Bauhiniinae</taxon>
        <taxon>Bauhinia</taxon>
    </lineage>
</organism>
<evidence type="ECO:0000313" key="1">
    <source>
        <dbReference type="EMBL" id="KAI4299750.1"/>
    </source>
</evidence>
<keyword evidence="2" id="KW-1185">Reference proteome</keyword>
<proteinExistence type="predicted"/>